<organism evidence="1 2">
    <name type="scientific">Mageeibacillus indolicus (strain UPII9-5)</name>
    <name type="common">Clostridiales genomosp. BVAB3 (strain UPII9-5)</name>
    <dbReference type="NCBI Taxonomy" id="699246"/>
    <lineage>
        <taxon>Bacteria</taxon>
        <taxon>Bacillati</taxon>
        <taxon>Bacillota</taxon>
        <taxon>Clostridia</taxon>
        <taxon>Eubacteriales</taxon>
        <taxon>Oscillospiraceae</taxon>
        <taxon>Mageeibacillus</taxon>
    </lineage>
</organism>
<evidence type="ECO:0000313" key="2">
    <source>
        <dbReference type="Proteomes" id="UP000008234"/>
    </source>
</evidence>
<proteinExistence type="predicted"/>
<dbReference type="Proteomes" id="UP000008234">
    <property type="component" value="Chromosome"/>
</dbReference>
<accession>D3R0M9</accession>
<gene>
    <name evidence="1" type="ordered locus">HMPREF0868_0398</name>
</gene>
<dbReference type="STRING" id="699246.HMPREF0868_0398"/>
<dbReference type="HOGENOM" id="CLU_1794171_0_0_9"/>
<dbReference type="EMBL" id="CP001850">
    <property type="protein sequence ID" value="ADC90404.1"/>
    <property type="molecule type" value="Genomic_DNA"/>
</dbReference>
<evidence type="ECO:0000313" key="1">
    <source>
        <dbReference type="EMBL" id="ADC90404.1"/>
    </source>
</evidence>
<dbReference type="KEGG" id="clo:HMPREF0868_0398"/>
<name>D3R0M9_MAGIU</name>
<protein>
    <submittedName>
        <fullName evidence="1">Uncharacterized protein</fullName>
    </submittedName>
</protein>
<keyword evidence="2" id="KW-1185">Reference proteome</keyword>
<sequence length="144" mass="17037">MENIIHEFLLDFAKQRIKEMDEMLFENKAIRPGYQVVTKNDIRTMVDRGLDDVSRLRVHLLNGGEIKPSEFDFLIETDIPIENLVEIRQNKRQESKKNLSFLLLLPPFFKGVSGILCIDSSIYNRRWLQVLTLYRFWLPKPTIN</sequence>
<reference evidence="2" key="1">
    <citation type="submission" date="2009-12" db="EMBL/GenBank/DDBJ databases">
        <title>Sequence of Clostridiales genomosp. BVAB3 str. UPII9-5.</title>
        <authorList>
            <person name="Madupu R."/>
            <person name="Durkin A.S."/>
            <person name="Torralba M."/>
            <person name="Methe B."/>
            <person name="Sutton G.G."/>
            <person name="Strausberg R.L."/>
            <person name="Nelson K.E."/>
        </authorList>
    </citation>
    <scope>NUCLEOTIDE SEQUENCE [LARGE SCALE GENOMIC DNA]</scope>
    <source>
        <strain evidence="2">UPII9-5</strain>
    </source>
</reference>
<dbReference type="RefSeq" id="WP_012993883.1">
    <property type="nucleotide sequence ID" value="NC_013895.2"/>
</dbReference>
<dbReference type="AlphaFoldDB" id="D3R0M9"/>